<name>A0ABV0J959_9CYAN</name>
<evidence type="ECO:0000313" key="2">
    <source>
        <dbReference type="Proteomes" id="UP001464891"/>
    </source>
</evidence>
<proteinExistence type="predicted"/>
<dbReference type="Proteomes" id="UP001464891">
    <property type="component" value="Unassembled WGS sequence"/>
</dbReference>
<gene>
    <name evidence="1" type="ORF">NC998_14560</name>
</gene>
<dbReference type="EMBL" id="JAMPKM010000008">
    <property type="protein sequence ID" value="MEP0818319.1"/>
    <property type="molecule type" value="Genomic_DNA"/>
</dbReference>
<dbReference type="RefSeq" id="WP_190441728.1">
    <property type="nucleotide sequence ID" value="NZ_JAMPKM010000008.1"/>
</dbReference>
<reference evidence="1 2" key="1">
    <citation type="submission" date="2022-04" db="EMBL/GenBank/DDBJ databases">
        <title>Positive selection, recombination, and allopatry shape intraspecific diversity of widespread and dominant cyanobacteria.</title>
        <authorList>
            <person name="Wei J."/>
            <person name="Shu W."/>
            <person name="Hu C."/>
        </authorList>
    </citation>
    <scope>NUCLEOTIDE SEQUENCE [LARGE SCALE GENOMIC DNA]</scope>
    <source>
        <strain evidence="1 2">GB2-A4</strain>
    </source>
</reference>
<organism evidence="1 2">
    <name type="scientific">Trichocoleus desertorum GB2-A4</name>
    <dbReference type="NCBI Taxonomy" id="2933944"/>
    <lineage>
        <taxon>Bacteria</taxon>
        <taxon>Bacillati</taxon>
        <taxon>Cyanobacteriota</taxon>
        <taxon>Cyanophyceae</taxon>
        <taxon>Leptolyngbyales</taxon>
        <taxon>Trichocoleusaceae</taxon>
        <taxon>Trichocoleus</taxon>
    </lineage>
</organism>
<sequence>MQIPTFPESNHPIVQSLFHHSDQELLTLFQRHPDSGRYFTAIFCRYSPIVYTLIRHSARSPVQADYLFAITWRHVFHELGGLDLRSSQLSNIENLTLQNWLINMTAFCINQAELPPVESVHYSLQGASPPLWCYVEQALDQLPPVLRLMILMAQTFHWSETRISAYLQAEGEAISPAEVKVRLQEGYQLLEEALPEDICEIYLGGNTRDRTDGFDFSSITLEPSVE</sequence>
<protein>
    <submittedName>
        <fullName evidence="1">Sigma-70 region 4 domain-containing protein</fullName>
    </submittedName>
</protein>
<accession>A0ABV0J959</accession>
<comment type="caution">
    <text evidence="1">The sequence shown here is derived from an EMBL/GenBank/DDBJ whole genome shotgun (WGS) entry which is preliminary data.</text>
</comment>
<evidence type="ECO:0000313" key="1">
    <source>
        <dbReference type="EMBL" id="MEP0818319.1"/>
    </source>
</evidence>
<keyword evidence="2" id="KW-1185">Reference proteome</keyword>